<dbReference type="Proteomes" id="UP001519460">
    <property type="component" value="Unassembled WGS sequence"/>
</dbReference>
<dbReference type="EMBL" id="JACVVK020000374">
    <property type="protein sequence ID" value="KAK7476515.1"/>
    <property type="molecule type" value="Genomic_DNA"/>
</dbReference>
<organism evidence="2 3">
    <name type="scientific">Batillaria attramentaria</name>
    <dbReference type="NCBI Taxonomy" id="370345"/>
    <lineage>
        <taxon>Eukaryota</taxon>
        <taxon>Metazoa</taxon>
        <taxon>Spiralia</taxon>
        <taxon>Lophotrochozoa</taxon>
        <taxon>Mollusca</taxon>
        <taxon>Gastropoda</taxon>
        <taxon>Caenogastropoda</taxon>
        <taxon>Sorbeoconcha</taxon>
        <taxon>Cerithioidea</taxon>
        <taxon>Batillariidae</taxon>
        <taxon>Batillaria</taxon>
    </lineage>
</organism>
<proteinExistence type="predicted"/>
<protein>
    <submittedName>
        <fullName evidence="2">Uncharacterized protein</fullName>
    </submittedName>
</protein>
<evidence type="ECO:0000313" key="3">
    <source>
        <dbReference type="Proteomes" id="UP001519460"/>
    </source>
</evidence>
<comment type="caution">
    <text evidence="2">The sequence shown here is derived from an EMBL/GenBank/DDBJ whole genome shotgun (WGS) entry which is preliminary data.</text>
</comment>
<gene>
    <name evidence="2" type="ORF">BaRGS_00032263</name>
</gene>
<name>A0ABD0JP91_9CAEN</name>
<dbReference type="AlphaFoldDB" id="A0ABD0JP91"/>
<sequence>MRGGKRTRVSGGKKSDKVFTSITPHPECECVDRVWDTEIHLPPRREVRVIFPPCVDTVPVGISSAVYVCSVSVVVDGLITSVSGWHPSRALVACLVDCNIFCHKKNHKSTDQRCKTVIQ</sequence>
<keyword evidence="3" id="KW-1185">Reference proteome</keyword>
<accession>A0ABD0JP91</accession>
<evidence type="ECO:0000313" key="2">
    <source>
        <dbReference type="EMBL" id="KAK7476515.1"/>
    </source>
</evidence>
<feature type="region of interest" description="Disordered" evidence="1">
    <location>
        <begin position="1"/>
        <end position="20"/>
    </location>
</feature>
<reference evidence="2 3" key="1">
    <citation type="journal article" date="2023" name="Sci. Data">
        <title>Genome assembly of the Korean intertidal mud-creeper Batillaria attramentaria.</title>
        <authorList>
            <person name="Patra A.K."/>
            <person name="Ho P.T."/>
            <person name="Jun S."/>
            <person name="Lee S.J."/>
            <person name="Kim Y."/>
            <person name="Won Y.J."/>
        </authorList>
    </citation>
    <scope>NUCLEOTIDE SEQUENCE [LARGE SCALE GENOMIC DNA]</scope>
    <source>
        <strain evidence="2">Wonlab-2016</strain>
    </source>
</reference>
<evidence type="ECO:0000256" key="1">
    <source>
        <dbReference type="SAM" id="MobiDB-lite"/>
    </source>
</evidence>